<protein>
    <submittedName>
        <fullName evidence="1">Tetratricopeptide repeat protein</fullName>
    </submittedName>
</protein>
<name>A0ABW3E6J6_9ACTN</name>
<sequence length="91" mass="10111">RAHGRLGRTGEAQQALTRAVRNFEELGDRWWMARSLRYLGEAYLEAGDCAAALPLLGQAQDIYRSLGNQAGVGRALELLRRAQECLERTAP</sequence>
<dbReference type="InterPro" id="IPR011990">
    <property type="entry name" value="TPR-like_helical_dom_sf"/>
</dbReference>
<feature type="non-terminal residue" evidence="1">
    <location>
        <position position="1"/>
    </location>
</feature>
<dbReference type="SUPFAM" id="SSF48452">
    <property type="entry name" value="TPR-like"/>
    <property type="match status" value="1"/>
</dbReference>
<organism evidence="1 2">
    <name type="scientific">Streptosporangium algeriense</name>
    <dbReference type="NCBI Taxonomy" id="1682748"/>
    <lineage>
        <taxon>Bacteria</taxon>
        <taxon>Bacillati</taxon>
        <taxon>Actinomycetota</taxon>
        <taxon>Actinomycetes</taxon>
        <taxon>Streptosporangiales</taxon>
        <taxon>Streptosporangiaceae</taxon>
        <taxon>Streptosporangium</taxon>
    </lineage>
</organism>
<dbReference type="Pfam" id="PF13424">
    <property type="entry name" value="TPR_12"/>
    <property type="match status" value="1"/>
</dbReference>
<keyword evidence="2" id="KW-1185">Reference proteome</keyword>
<comment type="caution">
    <text evidence="1">The sequence shown here is derived from an EMBL/GenBank/DDBJ whole genome shotgun (WGS) entry which is preliminary data.</text>
</comment>
<dbReference type="Gene3D" id="1.25.40.10">
    <property type="entry name" value="Tetratricopeptide repeat domain"/>
    <property type="match status" value="1"/>
</dbReference>
<dbReference type="Proteomes" id="UP001597024">
    <property type="component" value="Unassembled WGS sequence"/>
</dbReference>
<gene>
    <name evidence="1" type="ORF">ACFQ08_38785</name>
</gene>
<evidence type="ECO:0000313" key="1">
    <source>
        <dbReference type="EMBL" id="MFD0890525.1"/>
    </source>
</evidence>
<accession>A0ABW3E6J6</accession>
<dbReference type="EMBL" id="JBHTHX010002497">
    <property type="protein sequence ID" value="MFD0890525.1"/>
    <property type="molecule type" value="Genomic_DNA"/>
</dbReference>
<evidence type="ECO:0000313" key="2">
    <source>
        <dbReference type="Proteomes" id="UP001597024"/>
    </source>
</evidence>
<proteinExistence type="predicted"/>
<reference evidence="2" key="1">
    <citation type="journal article" date="2019" name="Int. J. Syst. Evol. Microbiol.">
        <title>The Global Catalogue of Microorganisms (GCM) 10K type strain sequencing project: providing services to taxonomists for standard genome sequencing and annotation.</title>
        <authorList>
            <consortium name="The Broad Institute Genomics Platform"/>
            <consortium name="The Broad Institute Genome Sequencing Center for Infectious Disease"/>
            <person name="Wu L."/>
            <person name="Ma J."/>
        </authorList>
    </citation>
    <scope>NUCLEOTIDE SEQUENCE [LARGE SCALE GENOMIC DNA]</scope>
    <source>
        <strain evidence="2">CCUG 62974</strain>
    </source>
</reference>